<dbReference type="InParanoid" id="E9GK57"/>
<accession>E9GK57</accession>
<keyword evidence="3" id="KW-1185">Reference proteome</keyword>
<name>E9GK57_DAPPU</name>
<feature type="region of interest" description="Disordered" evidence="1">
    <location>
        <begin position="69"/>
        <end position="109"/>
    </location>
</feature>
<protein>
    <submittedName>
        <fullName evidence="2">Uncharacterized protein</fullName>
    </submittedName>
</protein>
<dbReference type="KEGG" id="dpx:DAPPUDRAFT_243799"/>
<dbReference type="EMBL" id="GL732548">
    <property type="protein sequence ID" value="EFX80302.1"/>
    <property type="molecule type" value="Genomic_DNA"/>
</dbReference>
<organism evidence="2 3">
    <name type="scientific">Daphnia pulex</name>
    <name type="common">Water flea</name>
    <dbReference type="NCBI Taxonomy" id="6669"/>
    <lineage>
        <taxon>Eukaryota</taxon>
        <taxon>Metazoa</taxon>
        <taxon>Ecdysozoa</taxon>
        <taxon>Arthropoda</taxon>
        <taxon>Crustacea</taxon>
        <taxon>Branchiopoda</taxon>
        <taxon>Diplostraca</taxon>
        <taxon>Cladocera</taxon>
        <taxon>Anomopoda</taxon>
        <taxon>Daphniidae</taxon>
        <taxon>Daphnia</taxon>
    </lineage>
</organism>
<dbReference type="AlphaFoldDB" id="E9GK57"/>
<proteinExistence type="predicted"/>
<sequence length="109" mass="12222">MESWAALMVITYDDDEGEIREGATPKSIGHIFPMEKIKEKPHTQRAQIGDPRGVFSPSFHHATEIAAANRTKKKKNQKEKTTQRPSLHTRSAGYILHLGRDGSANNQLD</sequence>
<evidence type="ECO:0000313" key="2">
    <source>
        <dbReference type="EMBL" id="EFX80302.1"/>
    </source>
</evidence>
<evidence type="ECO:0000313" key="3">
    <source>
        <dbReference type="Proteomes" id="UP000000305"/>
    </source>
</evidence>
<dbReference type="Proteomes" id="UP000000305">
    <property type="component" value="Unassembled WGS sequence"/>
</dbReference>
<reference evidence="2 3" key="1">
    <citation type="journal article" date="2011" name="Science">
        <title>The ecoresponsive genome of Daphnia pulex.</title>
        <authorList>
            <person name="Colbourne J.K."/>
            <person name="Pfrender M.E."/>
            <person name="Gilbert D."/>
            <person name="Thomas W.K."/>
            <person name="Tucker A."/>
            <person name="Oakley T.H."/>
            <person name="Tokishita S."/>
            <person name="Aerts A."/>
            <person name="Arnold G.J."/>
            <person name="Basu M.K."/>
            <person name="Bauer D.J."/>
            <person name="Caceres C.E."/>
            <person name="Carmel L."/>
            <person name="Casola C."/>
            <person name="Choi J.H."/>
            <person name="Detter J.C."/>
            <person name="Dong Q."/>
            <person name="Dusheyko S."/>
            <person name="Eads B.D."/>
            <person name="Frohlich T."/>
            <person name="Geiler-Samerotte K.A."/>
            <person name="Gerlach D."/>
            <person name="Hatcher P."/>
            <person name="Jogdeo S."/>
            <person name="Krijgsveld J."/>
            <person name="Kriventseva E.V."/>
            <person name="Kultz D."/>
            <person name="Laforsch C."/>
            <person name="Lindquist E."/>
            <person name="Lopez J."/>
            <person name="Manak J.R."/>
            <person name="Muller J."/>
            <person name="Pangilinan J."/>
            <person name="Patwardhan R.P."/>
            <person name="Pitluck S."/>
            <person name="Pritham E.J."/>
            <person name="Rechtsteiner A."/>
            <person name="Rho M."/>
            <person name="Rogozin I.B."/>
            <person name="Sakarya O."/>
            <person name="Salamov A."/>
            <person name="Schaack S."/>
            <person name="Shapiro H."/>
            <person name="Shiga Y."/>
            <person name="Skalitzky C."/>
            <person name="Smith Z."/>
            <person name="Souvorov A."/>
            <person name="Sung W."/>
            <person name="Tang Z."/>
            <person name="Tsuchiya D."/>
            <person name="Tu H."/>
            <person name="Vos H."/>
            <person name="Wang M."/>
            <person name="Wolf Y.I."/>
            <person name="Yamagata H."/>
            <person name="Yamada T."/>
            <person name="Ye Y."/>
            <person name="Shaw J.R."/>
            <person name="Andrews J."/>
            <person name="Crease T.J."/>
            <person name="Tang H."/>
            <person name="Lucas S.M."/>
            <person name="Robertson H.M."/>
            <person name="Bork P."/>
            <person name="Koonin E.V."/>
            <person name="Zdobnov E.M."/>
            <person name="Grigoriev I.V."/>
            <person name="Lynch M."/>
            <person name="Boore J.L."/>
        </authorList>
    </citation>
    <scope>NUCLEOTIDE SEQUENCE [LARGE SCALE GENOMIC DNA]</scope>
</reference>
<evidence type="ECO:0000256" key="1">
    <source>
        <dbReference type="SAM" id="MobiDB-lite"/>
    </source>
</evidence>
<gene>
    <name evidence="2" type="ORF">DAPPUDRAFT_243799</name>
</gene>
<dbReference type="HOGENOM" id="CLU_2186561_0_0_1"/>